<evidence type="ECO:0000256" key="8">
    <source>
        <dbReference type="ARBA" id="ARBA00023128"/>
    </source>
</evidence>
<organism evidence="18 19">
    <name type="scientific">Ciona intestinalis</name>
    <name type="common">Transparent sea squirt</name>
    <name type="synonym">Ascidia intestinalis</name>
    <dbReference type="NCBI Taxonomy" id="7719"/>
    <lineage>
        <taxon>Eukaryota</taxon>
        <taxon>Metazoa</taxon>
        <taxon>Chordata</taxon>
        <taxon>Tunicata</taxon>
        <taxon>Ascidiacea</taxon>
        <taxon>Phlebobranchia</taxon>
        <taxon>Cionidae</taxon>
        <taxon>Ciona</taxon>
    </lineage>
</organism>
<evidence type="ECO:0000256" key="9">
    <source>
        <dbReference type="ARBA" id="ARBA00051038"/>
    </source>
</evidence>
<dbReference type="PANTHER" id="PTHR10632:SF2">
    <property type="entry name" value="SULFIDE:QUINONE OXIDOREDUCTASE, MITOCHONDRIAL"/>
    <property type="match status" value="1"/>
</dbReference>
<comment type="function">
    <text evidence="12">Catalyzes the oxidation of hydrogen sulfide with the help of a quinone, such as ubiquinone-10, giving rise to thiosulfate and ultimately to sulfane (molecular sulfur) atoms. Requires an additional electron acceptor; can use sulfite, sulfide or cyanide (in vitro). It is believed the in vivo electron acceptor is glutathione.</text>
</comment>
<evidence type="ECO:0000256" key="10">
    <source>
        <dbReference type="ARBA" id="ARBA00052810"/>
    </source>
</evidence>
<dbReference type="KEGG" id="cin:100175914"/>
<comment type="cofactor">
    <cofactor evidence="1">
        <name>FAD</name>
        <dbReference type="ChEBI" id="CHEBI:57692"/>
    </cofactor>
</comment>
<evidence type="ECO:0000256" key="12">
    <source>
        <dbReference type="ARBA" id="ARBA00059167"/>
    </source>
</evidence>
<dbReference type="Gene3D" id="3.50.50.60">
    <property type="entry name" value="FAD/NAD(P)-binding domain"/>
    <property type="match status" value="2"/>
</dbReference>
<keyword evidence="4" id="KW-0874">Quinone</keyword>
<comment type="catalytic activity">
    <reaction evidence="10">
        <text>ubiquinone-10 + hydrogen sulfide + glutathione + H(+) = S-sulfanylglutathione + ubiquinol-10</text>
        <dbReference type="Rhea" id="RHEA:62608"/>
        <dbReference type="ChEBI" id="CHEBI:15378"/>
        <dbReference type="ChEBI" id="CHEBI:29919"/>
        <dbReference type="ChEBI" id="CHEBI:46245"/>
        <dbReference type="ChEBI" id="CHEBI:57925"/>
        <dbReference type="ChEBI" id="CHEBI:58905"/>
        <dbReference type="ChEBI" id="CHEBI:64183"/>
    </reaction>
    <physiologicalReaction direction="left-to-right" evidence="10">
        <dbReference type="Rhea" id="RHEA:62609"/>
    </physiologicalReaction>
</comment>
<accession>F6QTS6</accession>
<evidence type="ECO:0000313" key="19">
    <source>
        <dbReference type="Proteomes" id="UP000008144"/>
    </source>
</evidence>
<dbReference type="GO" id="GO:0048038">
    <property type="term" value="F:quinone binding"/>
    <property type="evidence" value="ECO:0007669"/>
    <property type="project" value="UniProtKB-KW"/>
</dbReference>
<dbReference type="GO" id="GO:0071949">
    <property type="term" value="F:FAD binding"/>
    <property type="evidence" value="ECO:0000318"/>
    <property type="project" value="GO_Central"/>
</dbReference>
<dbReference type="GO" id="GO:0005739">
    <property type="term" value="C:mitochondrion"/>
    <property type="evidence" value="ECO:0000318"/>
    <property type="project" value="GO_Central"/>
</dbReference>
<dbReference type="PANTHER" id="PTHR10632">
    <property type="entry name" value="SULFIDE:QUINONE OXIDOREDUCTASE"/>
    <property type="match status" value="1"/>
</dbReference>
<reference evidence="19" key="1">
    <citation type="journal article" date="2002" name="Science">
        <title>The draft genome of Ciona intestinalis: insights into chordate and vertebrate origins.</title>
        <authorList>
            <person name="Dehal P."/>
            <person name="Satou Y."/>
            <person name="Campbell R.K."/>
            <person name="Chapman J."/>
            <person name="Degnan B."/>
            <person name="De Tomaso A."/>
            <person name="Davidson B."/>
            <person name="Di Gregorio A."/>
            <person name="Gelpke M."/>
            <person name="Goodstein D.M."/>
            <person name="Harafuji N."/>
            <person name="Hastings K.E."/>
            <person name="Ho I."/>
            <person name="Hotta K."/>
            <person name="Huang W."/>
            <person name="Kawashima T."/>
            <person name="Lemaire P."/>
            <person name="Martinez D."/>
            <person name="Meinertzhagen I.A."/>
            <person name="Necula S."/>
            <person name="Nonaka M."/>
            <person name="Putnam N."/>
            <person name="Rash S."/>
            <person name="Saiga H."/>
            <person name="Satake M."/>
            <person name="Terry A."/>
            <person name="Yamada L."/>
            <person name="Wang H.G."/>
            <person name="Awazu S."/>
            <person name="Azumi K."/>
            <person name="Boore J."/>
            <person name="Branno M."/>
            <person name="Chin-Bow S."/>
            <person name="DeSantis R."/>
            <person name="Doyle S."/>
            <person name="Francino P."/>
            <person name="Keys D.N."/>
            <person name="Haga S."/>
            <person name="Hayashi H."/>
            <person name="Hino K."/>
            <person name="Imai K.S."/>
            <person name="Inaba K."/>
            <person name="Kano S."/>
            <person name="Kobayashi K."/>
            <person name="Kobayashi M."/>
            <person name="Lee B.I."/>
            <person name="Makabe K.W."/>
            <person name="Manohar C."/>
            <person name="Matassi G."/>
            <person name="Medina M."/>
            <person name="Mochizuki Y."/>
            <person name="Mount S."/>
            <person name="Morishita T."/>
            <person name="Miura S."/>
            <person name="Nakayama A."/>
            <person name="Nishizaka S."/>
            <person name="Nomoto H."/>
            <person name="Ohta F."/>
            <person name="Oishi K."/>
            <person name="Rigoutsos I."/>
            <person name="Sano M."/>
            <person name="Sasaki A."/>
            <person name="Sasakura Y."/>
            <person name="Shoguchi E."/>
            <person name="Shin-i T."/>
            <person name="Spagnuolo A."/>
            <person name="Stainier D."/>
            <person name="Suzuki M.M."/>
            <person name="Tassy O."/>
            <person name="Takatori N."/>
            <person name="Tokuoka M."/>
            <person name="Yagi K."/>
            <person name="Yoshizaki F."/>
            <person name="Wada S."/>
            <person name="Zhang C."/>
            <person name="Hyatt P.D."/>
            <person name="Larimer F."/>
            <person name="Detter C."/>
            <person name="Doggett N."/>
            <person name="Glavina T."/>
            <person name="Hawkins T."/>
            <person name="Richardson P."/>
            <person name="Lucas S."/>
            <person name="Kohara Y."/>
            <person name="Levine M."/>
            <person name="Satoh N."/>
            <person name="Rokhsar D.S."/>
        </authorList>
    </citation>
    <scope>NUCLEOTIDE SEQUENCE [LARGE SCALE GENOMIC DNA]</scope>
</reference>
<dbReference type="InterPro" id="IPR023753">
    <property type="entry name" value="FAD/NAD-binding_dom"/>
</dbReference>
<reference evidence="18" key="4">
    <citation type="submission" date="2025-09" db="UniProtKB">
        <authorList>
            <consortium name="Ensembl"/>
        </authorList>
    </citation>
    <scope>IDENTIFICATION</scope>
</reference>
<evidence type="ECO:0000256" key="1">
    <source>
        <dbReference type="ARBA" id="ARBA00001974"/>
    </source>
</evidence>
<keyword evidence="7" id="KW-0560">Oxidoreductase</keyword>
<keyword evidence="5" id="KW-0274">FAD</keyword>
<evidence type="ECO:0000256" key="3">
    <source>
        <dbReference type="ARBA" id="ARBA00022630"/>
    </source>
</evidence>
<dbReference type="InParanoid" id="F6QTS6"/>
<comment type="subcellular location">
    <subcellularLocation>
        <location evidence="2">Mitochondrion</location>
    </subcellularLocation>
</comment>
<protein>
    <recommendedName>
        <fullName evidence="15">Sulfide:quinone oxidoreductase, mitochondrial</fullName>
        <ecNumber evidence="14">1.8.5.8</ecNumber>
    </recommendedName>
    <alternativeName>
        <fullName evidence="16">Sulfide quinone oxidoreductase</fullName>
    </alternativeName>
</protein>
<evidence type="ECO:0000256" key="13">
    <source>
        <dbReference type="ARBA" id="ARBA00060891"/>
    </source>
</evidence>
<dbReference type="Ensembl" id="ENSCINT00000029107.2">
    <property type="protein sequence ID" value="ENSCINP00000028861.2"/>
    <property type="gene ID" value="ENSCING00000016779.2"/>
</dbReference>
<dbReference type="InterPro" id="IPR036188">
    <property type="entry name" value="FAD/NAD-bd_sf"/>
</dbReference>
<dbReference type="EC" id="1.8.5.8" evidence="14"/>
<dbReference type="GeneID" id="100175914"/>
<proteinExistence type="inferred from homology"/>
<accession>A0A1W2WID4</accession>
<evidence type="ECO:0000256" key="2">
    <source>
        <dbReference type="ARBA" id="ARBA00004173"/>
    </source>
</evidence>
<dbReference type="GO" id="GO:0070221">
    <property type="term" value="P:sulfide oxidation, using sulfide:quinone oxidoreductase"/>
    <property type="evidence" value="ECO:0000318"/>
    <property type="project" value="GO_Central"/>
</dbReference>
<evidence type="ECO:0000256" key="5">
    <source>
        <dbReference type="ARBA" id="ARBA00022827"/>
    </source>
</evidence>
<dbReference type="SUPFAM" id="SSF51905">
    <property type="entry name" value="FAD/NAD(P)-binding domain"/>
    <property type="match status" value="2"/>
</dbReference>
<dbReference type="Pfam" id="PF07992">
    <property type="entry name" value="Pyr_redox_2"/>
    <property type="match status" value="1"/>
</dbReference>
<dbReference type="FunFam" id="3.50.50.60:FF:000034">
    <property type="entry name" value="sulfide:quinone oxidoreductase, mitochondrial"/>
    <property type="match status" value="1"/>
</dbReference>
<keyword evidence="6" id="KW-0809">Transit peptide</keyword>
<evidence type="ECO:0000256" key="6">
    <source>
        <dbReference type="ARBA" id="ARBA00022946"/>
    </source>
</evidence>
<dbReference type="GO" id="GO:0070224">
    <property type="term" value="F:sulfide:quinone oxidoreductase activity"/>
    <property type="evidence" value="ECO:0000318"/>
    <property type="project" value="GO_Central"/>
</dbReference>
<dbReference type="Proteomes" id="UP000008144">
    <property type="component" value="Chromosome 14"/>
</dbReference>
<dbReference type="OrthoDB" id="5376590at2759"/>
<dbReference type="RefSeq" id="XP_002129153.1">
    <property type="nucleotide sequence ID" value="XM_002129117.4"/>
</dbReference>
<reference evidence="18" key="3">
    <citation type="submission" date="2025-08" db="UniProtKB">
        <authorList>
            <consortium name="Ensembl"/>
        </authorList>
    </citation>
    <scope>IDENTIFICATION</scope>
</reference>
<evidence type="ECO:0000256" key="4">
    <source>
        <dbReference type="ARBA" id="ARBA00022719"/>
    </source>
</evidence>
<comment type="catalytic activity">
    <reaction evidence="9">
        <text>ubiquinone-10 + hydrogen sulfide + sulfite + 2 H(+) = ubiquinol-10 + thiosulfate</text>
        <dbReference type="Rhea" id="RHEA:38359"/>
        <dbReference type="ChEBI" id="CHEBI:15378"/>
        <dbReference type="ChEBI" id="CHEBI:17359"/>
        <dbReference type="ChEBI" id="CHEBI:29919"/>
        <dbReference type="ChEBI" id="CHEBI:33542"/>
        <dbReference type="ChEBI" id="CHEBI:46245"/>
        <dbReference type="ChEBI" id="CHEBI:64183"/>
    </reaction>
    <physiologicalReaction direction="left-to-right" evidence="9">
        <dbReference type="Rhea" id="RHEA:38360"/>
    </physiologicalReaction>
</comment>
<name>F6QTS6_CIOIN</name>
<dbReference type="InterPro" id="IPR015904">
    <property type="entry name" value="Sulphide_quinone_reductase"/>
</dbReference>
<dbReference type="FunCoup" id="F6QTS6">
    <property type="interactions" value="10"/>
</dbReference>
<evidence type="ECO:0000256" key="16">
    <source>
        <dbReference type="ARBA" id="ARBA00082958"/>
    </source>
</evidence>
<dbReference type="OMA" id="ERYSMFI"/>
<evidence type="ECO:0000256" key="14">
    <source>
        <dbReference type="ARBA" id="ARBA00066447"/>
    </source>
</evidence>
<gene>
    <name evidence="18" type="primary">LOC100175914</name>
</gene>
<feature type="domain" description="FAD/NAD(P)-binding" evidence="17">
    <location>
        <begin position="33"/>
        <end position="149"/>
    </location>
</feature>
<keyword evidence="3" id="KW-0285">Flavoprotein</keyword>
<keyword evidence="8" id="KW-0496">Mitochondrion</keyword>
<reference evidence="18" key="2">
    <citation type="journal article" date="2008" name="Genome Biol.">
        <title>Improved genome assembly and evidence-based global gene model set for the chordate Ciona intestinalis: new insight into intron and operon populations.</title>
        <authorList>
            <person name="Satou Y."/>
            <person name="Mineta K."/>
            <person name="Ogasawara M."/>
            <person name="Sasakura Y."/>
            <person name="Shoguchi E."/>
            <person name="Ueno K."/>
            <person name="Yamada L."/>
            <person name="Matsumoto J."/>
            <person name="Wasserscheid J."/>
            <person name="Dewar K."/>
            <person name="Wiley G.B."/>
            <person name="Macmil S.L."/>
            <person name="Roe B.A."/>
            <person name="Zeller R.W."/>
            <person name="Hastings K.E."/>
            <person name="Lemaire P."/>
            <person name="Lindquist E."/>
            <person name="Endo T."/>
            <person name="Hotta K."/>
            <person name="Inaba K."/>
        </authorList>
    </citation>
    <scope>NUCLEOTIDE SEQUENCE [LARGE SCALE GENOMIC DNA]</scope>
    <source>
        <strain evidence="18">wild type</strain>
    </source>
</reference>
<dbReference type="HOGENOM" id="CLU_030742_2_0_1"/>
<dbReference type="AlphaFoldDB" id="F6QTS6"/>
<dbReference type="GO" id="GO:0106436">
    <property type="term" value="F:glutathione-dependent sulfide quinone oxidoreductase activity"/>
    <property type="evidence" value="ECO:0007669"/>
    <property type="project" value="UniProtKB-EC"/>
</dbReference>
<dbReference type="GeneTree" id="ENSGT00390000019406"/>
<comment type="catalytic activity">
    <reaction evidence="11">
        <text>a quinone + hydrogen sulfide + glutathione + H(+) = S-sulfanylglutathione + a quinol</text>
        <dbReference type="Rhea" id="RHEA:55156"/>
        <dbReference type="ChEBI" id="CHEBI:15378"/>
        <dbReference type="ChEBI" id="CHEBI:24646"/>
        <dbReference type="ChEBI" id="CHEBI:29919"/>
        <dbReference type="ChEBI" id="CHEBI:57925"/>
        <dbReference type="ChEBI" id="CHEBI:58905"/>
        <dbReference type="ChEBI" id="CHEBI:132124"/>
        <dbReference type="EC" id="1.8.5.8"/>
    </reaction>
    <physiologicalReaction direction="left-to-right" evidence="11">
        <dbReference type="Rhea" id="RHEA:55157"/>
    </physiologicalReaction>
</comment>
<evidence type="ECO:0000256" key="7">
    <source>
        <dbReference type="ARBA" id="ARBA00023002"/>
    </source>
</evidence>
<dbReference type="EMBL" id="EAAA01001172">
    <property type="status" value="NOT_ANNOTATED_CDS"/>
    <property type="molecule type" value="Genomic_DNA"/>
</dbReference>
<evidence type="ECO:0000259" key="17">
    <source>
        <dbReference type="Pfam" id="PF07992"/>
    </source>
</evidence>
<evidence type="ECO:0000256" key="15">
    <source>
        <dbReference type="ARBA" id="ARBA00070160"/>
    </source>
</evidence>
<evidence type="ECO:0000256" key="11">
    <source>
        <dbReference type="ARBA" id="ARBA00052986"/>
    </source>
</evidence>
<keyword evidence="19" id="KW-1185">Reference proteome</keyword>
<comment type="similarity">
    <text evidence="13">Belongs to the SQRD family.</text>
</comment>
<evidence type="ECO:0000313" key="18">
    <source>
        <dbReference type="Ensembl" id="ENSCINP00000028861.2"/>
    </source>
</evidence>
<dbReference type="STRING" id="7719.ENSCINP00000028861"/>
<sequence>MAQLQCIRNTIQASHKLARQTPFVFACRGNASYEVLVAGGGTGGISSGARLANKLGKGKVAIVEPADNHYYQPLWTLVGAGAKPMSSSQKSMKDVIPPKATWIKDSIQQFDPENNQVILGNGEKVSYKYLVVALGIKLQFDRIKGLPEAFDTPGVCSNYSAQTVGKTLEALQDFTEGNAIFTFPTPPLKCPGAPQKIMYLADEYLRKHGKRDKATVMFNSAGPSIFAVKKYAESLSKVVASKDIVTNFGLNLVEVKPETKEAIFQKVANPEELVTYKYEMLHVSPPMSPHEVVKTSGLADAAGFVEVNKETMQHVRYPNVFSLGDCSSVPTSKTAAAVASQNAILSKNLLSVMSGGQCTPLYDGYTSCPLITGYSKCILAEFDFDLAPLETFPLDQGKQRRSMYHMKADVMPAIYWDMMLKGRWSGPKQFRKAMHLGMSR</sequence>